<evidence type="ECO:0000313" key="2">
    <source>
        <dbReference type="Proteomes" id="UP001162131"/>
    </source>
</evidence>
<accession>A0AAU9KC17</accession>
<gene>
    <name evidence="1" type="ORF">BSTOLATCC_MIC53549</name>
</gene>
<proteinExistence type="predicted"/>
<sequence length="283" mass="32262">MNNKNDSSLREHNKKTKLRQAKEILLPYMQTISSKFKTPTNRGRAVIAISQSPRHLKFIPTRFLLDSSKLHKRVISSIPSTAANSIQIVSIDHIADAKPSHISELKQMHRTDSQKNARNTIKTPSTIRNESPISPDIVDESLASYYNLDLCYSQLGNYGTNERFSSTSPMPYAMTPDSRSYFNRSLRVSPVEQRRVTYFSKDEELQPILSETPVIPTKREIKEKALPVITKQKNILFKDVARPKIADIPFTRQAIDIASKARNRVNQFLKKTSLSPRLKKGIK</sequence>
<reference evidence="1" key="1">
    <citation type="submission" date="2021-09" db="EMBL/GenBank/DDBJ databases">
        <authorList>
            <consortium name="AG Swart"/>
            <person name="Singh M."/>
            <person name="Singh A."/>
            <person name="Seah K."/>
            <person name="Emmerich C."/>
        </authorList>
    </citation>
    <scope>NUCLEOTIDE SEQUENCE</scope>
    <source>
        <strain evidence="1">ATCC30299</strain>
    </source>
</reference>
<dbReference type="AlphaFoldDB" id="A0AAU9KC17"/>
<dbReference type="Proteomes" id="UP001162131">
    <property type="component" value="Unassembled WGS sequence"/>
</dbReference>
<protein>
    <submittedName>
        <fullName evidence="1">Uncharacterized protein</fullName>
    </submittedName>
</protein>
<keyword evidence="2" id="KW-1185">Reference proteome</keyword>
<dbReference type="EMBL" id="CAJZBQ010000053">
    <property type="protein sequence ID" value="CAG9331480.1"/>
    <property type="molecule type" value="Genomic_DNA"/>
</dbReference>
<organism evidence="1 2">
    <name type="scientific">Blepharisma stoltei</name>
    <dbReference type="NCBI Taxonomy" id="1481888"/>
    <lineage>
        <taxon>Eukaryota</taxon>
        <taxon>Sar</taxon>
        <taxon>Alveolata</taxon>
        <taxon>Ciliophora</taxon>
        <taxon>Postciliodesmatophora</taxon>
        <taxon>Heterotrichea</taxon>
        <taxon>Heterotrichida</taxon>
        <taxon>Blepharismidae</taxon>
        <taxon>Blepharisma</taxon>
    </lineage>
</organism>
<evidence type="ECO:0000313" key="1">
    <source>
        <dbReference type="EMBL" id="CAG9331480.1"/>
    </source>
</evidence>
<name>A0AAU9KC17_9CILI</name>
<comment type="caution">
    <text evidence="1">The sequence shown here is derived from an EMBL/GenBank/DDBJ whole genome shotgun (WGS) entry which is preliminary data.</text>
</comment>